<keyword evidence="2 3" id="KW-0371">Homeobox</keyword>
<keyword evidence="2 3" id="KW-0238">DNA-binding</keyword>
<proteinExistence type="predicted"/>
<reference evidence="6" key="2">
    <citation type="submission" date="2025-09" db="UniProtKB">
        <authorList>
            <consortium name="Ensembl"/>
        </authorList>
    </citation>
    <scope>IDENTIFICATION</scope>
</reference>
<sequence>VRGGGVLTSEGGGKRVCLSAGSDSEEGLLKRKQRRYRTTFTSYQLEELERAFQKTHYPDVFTRYRLKTAPPPPRGCFGTGSSVRHRLGRPRAGRERRCRPGPPPAAIFTAALLPPAPGPRGSVTRCRAGGSAARPGEAPAGAEIKAPQRKNSGLARRAAPSPLAAGTSRPGEARRCRQFPRPFCPGKGESRQAGAGQRLLCGKSGRKRV</sequence>
<feature type="compositionally biased region" description="Low complexity" evidence="4">
    <location>
        <begin position="127"/>
        <end position="143"/>
    </location>
</feature>
<dbReference type="PANTHER" id="PTHR24329">
    <property type="entry name" value="HOMEOBOX PROTEIN ARISTALESS"/>
    <property type="match status" value="1"/>
</dbReference>
<dbReference type="InterPro" id="IPR050649">
    <property type="entry name" value="Paired_Homeobox_TFs"/>
</dbReference>
<organism evidence="6 7">
    <name type="scientific">Apteryx owenii</name>
    <name type="common">Little spotted kiwi</name>
    <dbReference type="NCBI Taxonomy" id="8824"/>
    <lineage>
        <taxon>Eukaryota</taxon>
        <taxon>Metazoa</taxon>
        <taxon>Chordata</taxon>
        <taxon>Craniata</taxon>
        <taxon>Vertebrata</taxon>
        <taxon>Euteleostomi</taxon>
        <taxon>Archelosauria</taxon>
        <taxon>Archosauria</taxon>
        <taxon>Dinosauria</taxon>
        <taxon>Saurischia</taxon>
        <taxon>Theropoda</taxon>
        <taxon>Coelurosauria</taxon>
        <taxon>Aves</taxon>
        <taxon>Palaeognathae</taxon>
        <taxon>Apterygiformes</taxon>
        <taxon>Apterygidae</taxon>
        <taxon>Apteryx</taxon>
    </lineage>
</organism>
<dbReference type="InterPro" id="IPR009057">
    <property type="entry name" value="Homeodomain-like_sf"/>
</dbReference>
<protein>
    <recommendedName>
        <fullName evidence="5">Homeobox domain-containing protein</fullName>
    </recommendedName>
</protein>
<dbReference type="Ensembl" id="ENSAOWT00000020746.1">
    <property type="protein sequence ID" value="ENSAOWP00000018293.1"/>
    <property type="gene ID" value="ENSAOWG00000012489.1"/>
</dbReference>
<dbReference type="PANTHER" id="PTHR24329:SF575">
    <property type="entry name" value="ARISTALESS RELATED HOMEOBOX"/>
    <property type="match status" value="1"/>
</dbReference>
<keyword evidence="7" id="KW-1185">Reference proteome</keyword>
<comment type="subcellular location">
    <subcellularLocation>
        <location evidence="1 2 3">Nucleus</location>
    </subcellularLocation>
</comment>
<dbReference type="GO" id="GO:0000981">
    <property type="term" value="F:DNA-binding transcription factor activity, RNA polymerase II-specific"/>
    <property type="evidence" value="ECO:0007669"/>
    <property type="project" value="TreeGrafter"/>
</dbReference>
<evidence type="ECO:0000256" key="2">
    <source>
        <dbReference type="PROSITE-ProRule" id="PRU00108"/>
    </source>
</evidence>
<dbReference type="SUPFAM" id="SSF46689">
    <property type="entry name" value="Homeodomain-like"/>
    <property type="match status" value="1"/>
</dbReference>
<evidence type="ECO:0000313" key="7">
    <source>
        <dbReference type="Proteomes" id="UP000694424"/>
    </source>
</evidence>
<keyword evidence="2 3" id="KW-0539">Nucleus</keyword>
<dbReference type="Proteomes" id="UP000694424">
    <property type="component" value="Unplaced"/>
</dbReference>
<evidence type="ECO:0000256" key="1">
    <source>
        <dbReference type="ARBA" id="ARBA00004123"/>
    </source>
</evidence>
<evidence type="ECO:0000313" key="6">
    <source>
        <dbReference type="Ensembl" id="ENSAOWP00000018293.1"/>
    </source>
</evidence>
<dbReference type="Gene3D" id="1.10.10.60">
    <property type="entry name" value="Homeodomain-like"/>
    <property type="match status" value="1"/>
</dbReference>
<evidence type="ECO:0000256" key="4">
    <source>
        <dbReference type="SAM" id="MobiDB-lite"/>
    </source>
</evidence>
<evidence type="ECO:0000259" key="5">
    <source>
        <dbReference type="PROSITE" id="PS50071"/>
    </source>
</evidence>
<feature type="compositionally biased region" description="Low complexity" evidence="4">
    <location>
        <begin position="153"/>
        <end position="166"/>
    </location>
</feature>
<feature type="region of interest" description="Disordered" evidence="4">
    <location>
        <begin position="64"/>
        <end position="209"/>
    </location>
</feature>
<dbReference type="CDD" id="cd00086">
    <property type="entry name" value="homeodomain"/>
    <property type="match status" value="1"/>
</dbReference>
<feature type="DNA-binding region" description="Homeobox" evidence="2">
    <location>
        <begin position="33"/>
        <end position="67"/>
    </location>
</feature>
<dbReference type="GO" id="GO:0005634">
    <property type="term" value="C:nucleus"/>
    <property type="evidence" value="ECO:0007669"/>
    <property type="project" value="UniProtKB-SubCell"/>
</dbReference>
<name>A0A8B9Q1Y7_APTOW</name>
<feature type="compositionally biased region" description="Basic residues" evidence="4">
    <location>
        <begin position="83"/>
        <end position="99"/>
    </location>
</feature>
<dbReference type="Pfam" id="PF00046">
    <property type="entry name" value="Homeodomain"/>
    <property type="match status" value="1"/>
</dbReference>
<dbReference type="InterPro" id="IPR001356">
    <property type="entry name" value="HD"/>
</dbReference>
<feature type="region of interest" description="Disordered" evidence="4">
    <location>
        <begin position="1"/>
        <end position="28"/>
    </location>
</feature>
<dbReference type="PROSITE" id="PS50071">
    <property type="entry name" value="HOMEOBOX_2"/>
    <property type="match status" value="1"/>
</dbReference>
<feature type="domain" description="Homeobox" evidence="5">
    <location>
        <begin position="31"/>
        <end position="66"/>
    </location>
</feature>
<dbReference type="AlphaFoldDB" id="A0A8B9Q1Y7"/>
<dbReference type="GO" id="GO:0000977">
    <property type="term" value="F:RNA polymerase II transcription regulatory region sequence-specific DNA binding"/>
    <property type="evidence" value="ECO:0007669"/>
    <property type="project" value="TreeGrafter"/>
</dbReference>
<reference evidence="6" key="1">
    <citation type="submission" date="2025-08" db="UniProtKB">
        <authorList>
            <consortium name="Ensembl"/>
        </authorList>
    </citation>
    <scope>IDENTIFICATION</scope>
</reference>
<evidence type="ECO:0000256" key="3">
    <source>
        <dbReference type="RuleBase" id="RU000682"/>
    </source>
</evidence>
<accession>A0A8B9Q1Y7</accession>